<sequence>MTEVATAAVLVQHGRELAYREISGTGVPIMLIHGIGSSSITWGDIPVRLAATGAHVIVVDLPGHGQSSKQPGDYSLGSLASSLRDLIDHLGIARVHLVGHSLGGGVALQFSYQFPERVRSIVLVASGGLGVEAFTGLRAAALPGSELAIRWAINDHTLAAASWVGRQLNRVGLAPHALSPGALETASWLADEDRRTAFLSTLRSVVNVKGQRVSALEKLHLLTGSSVLIIWGDSDPMIPMEHGVNAHELLPGSRLVIFPGATHEPHVQDPQRFTELIVEHSQRNS</sequence>
<proteinExistence type="predicted"/>
<dbReference type="Gene3D" id="3.40.50.1820">
    <property type="entry name" value="alpha/beta hydrolase"/>
    <property type="match status" value="1"/>
</dbReference>
<evidence type="ECO:0000313" key="2">
    <source>
        <dbReference type="EMBL" id="CAB4825502.1"/>
    </source>
</evidence>
<organism evidence="2">
    <name type="scientific">freshwater metagenome</name>
    <dbReference type="NCBI Taxonomy" id="449393"/>
    <lineage>
        <taxon>unclassified sequences</taxon>
        <taxon>metagenomes</taxon>
        <taxon>ecological metagenomes</taxon>
    </lineage>
</organism>
<dbReference type="InterPro" id="IPR050266">
    <property type="entry name" value="AB_hydrolase_sf"/>
</dbReference>
<dbReference type="PRINTS" id="PR00111">
    <property type="entry name" value="ABHYDROLASE"/>
</dbReference>
<accession>A0A6J6ZYC9</accession>
<name>A0A6J6ZYC9_9ZZZZ</name>
<dbReference type="PANTHER" id="PTHR43798:SF33">
    <property type="entry name" value="HYDROLASE, PUTATIVE (AFU_ORTHOLOGUE AFUA_2G14860)-RELATED"/>
    <property type="match status" value="1"/>
</dbReference>
<dbReference type="InterPro" id="IPR000073">
    <property type="entry name" value="AB_hydrolase_1"/>
</dbReference>
<dbReference type="PANTHER" id="PTHR43798">
    <property type="entry name" value="MONOACYLGLYCEROL LIPASE"/>
    <property type="match status" value="1"/>
</dbReference>
<gene>
    <name evidence="2" type="ORF">UFOPK3204_00461</name>
</gene>
<dbReference type="AlphaFoldDB" id="A0A6J6ZYC9"/>
<dbReference type="EMBL" id="CAFABK010000013">
    <property type="protein sequence ID" value="CAB4825502.1"/>
    <property type="molecule type" value="Genomic_DNA"/>
</dbReference>
<dbReference type="GO" id="GO:0016020">
    <property type="term" value="C:membrane"/>
    <property type="evidence" value="ECO:0007669"/>
    <property type="project" value="TreeGrafter"/>
</dbReference>
<feature type="domain" description="AB hydrolase-1" evidence="1">
    <location>
        <begin position="28"/>
        <end position="270"/>
    </location>
</feature>
<dbReference type="SUPFAM" id="SSF53474">
    <property type="entry name" value="alpha/beta-Hydrolases"/>
    <property type="match status" value="1"/>
</dbReference>
<evidence type="ECO:0000259" key="1">
    <source>
        <dbReference type="Pfam" id="PF00561"/>
    </source>
</evidence>
<dbReference type="InterPro" id="IPR029058">
    <property type="entry name" value="AB_hydrolase_fold"/>
</dbReference>
<protein>
    <submittedName>
        <fullName evidence="2">Unannotated protein</fullName>
    </submittedName>
</protein>
<reference evidence="2" key="1">
    <citation type="submission" date="2020-05" db="EMBL/GenBank/DDBJ databases">
        <authorList>
            <person name="Chiriac C."/>
            <person name="Salcher M."/>
            <person name="Ghai R."/>
            <person name="Kavagutti S V."/>
        </authorList>
    </citation>
    <scope>NUCLEOTIDE SEQUENCE</scope>
</reference>
<dbReference type="Pfam" id="PF00561">
    <property type="entry name" value="Abhydrolase_1"/>
    <property type="match status" value="1"/>
</dbReference>